<dbReference type="EMBL" id="BARU01045317">
    <property type="protein sequence ID" value="GAH92133.1"/>
    <property type="molecule type" value="Genomic_DNA"/>
</dbReference>
<name>X1LDC3_9ZZZZ</name>
<dbReference type="GO" id="GO:0006508">
    <property type="term" value="P:proteolysis"/>
    <property type="evidence" value="ECO:0007669"/>
    <property type="project" value="InterPro"/>
</dbReference>
<sequence>MVLEKLKPEIVWNIFEHVITKTPRPSHHEEMIRNKIKSWLTEQSRNIDLNYTIGEDSIGNILIRKPATRGMELA</sequence>
<dbReference type="AlphaFoldDB" id="X1LDC3"/>
<protein>
    <recommendedName>
        <fullName evidence="2">Peptidase M20 dimerisation domain-containing protein</fullName>
    </recommendedName>
</protein>
<dbReference type="GO" id="GO:0070573">
    <property type="term" value="F:metallodipeptidase activity"/>
    <property type="evidence" value="ECO:0007669"/>
    <property type="project" value="TreeGrafter"/>
</dbReference>
<comment type="caution">
    <text evidence="1">The sequence shown here is derived from an EMBL/GenBank/DDBJ whole genome shotgun (WGS) entry which is preliminary data.</text>
</comment>
<accession>X1LDC3</accession>
<organism evidence="1">
    <name type="scientific">marine sediment metagenome</name>
    <dbReference type="NCBI Taxonomy" id="412755"/>
    <lineage>
        <taxon>unclassified sequences</taxon>
        <taxon>metagenomes</taxon>
        <taxon>ecological metagenomes</taxon>
    </lineage>
</organism>
<dbReference type="GO" id="GO:0005829">
    <property type="term" value="C:cytosol"/>
    <property type="evidence" value="ECO:0007669"/>
    <property type="project" value="TreeGrafter"/>
</dbReference>
<dbReference type="InterPro" id="IPR001160">
    <property type="entry name" value="Peptidase_M20C"/>
</dbReference>
<dbReference type="PANTHER" id="PTHR43501">
    <property type="entry name" value="CYTOSOL NON-SPECIFIC DIPEPTIDASE"/>
    <property type="match status" value="1"/>
</dbReference>
<reference evidence="1" key="1">
    <citation type="journal article" date="2014" name="Front. Microbiol.">
        <title>High frequency of phylogenetically diverse reductive dehalogenase-homologous genes in deep subseafloor sedimentary metagenomes.</title>
        <authorList>
            <person name="Kawai M."/>
            <person name="Futagami T."/>
            <person name="Toyoda A."/>
            <person name="Takaki Y."/>
            <person name="Nishi S."/>
            <person name="Hori S."/>
            <person name="Arai W."/>
            <person name="Tsubouchi T."/>
            <person name="Morono Y."/>
            <person name="Uchiyama I."/>
            <person name="Ito T."/>
            <person name="Fujiyama A."/>
            <person name="Inagaki F."/>
            <person name="Takami H."/>
        </authorList>
    </citation>
    <scope>NUCLEOTIDE SEQUENCE</scope>
    <source>
        <strain evidence="1">Expedition CK06-06</strain>
    </source>
</reference>
<evidence type="ECO:0000313" key="1">
    <source>
        <dbReference type="EMBL" id="GAH92133.1"/>
    </source>
</evidence>
<feature type="non-terminal residue" evidence="1">
    <location>
        <position position="74"/>
    </location>
</feature>
<dbReference type="PANTHER" id="PTHR43501:SF1">
    <property type="entry name" value="CYTOSOL NON-SPECIFIC DIPEPTIDASE"/>
    <property type="match status" value="1"/>
</dbReference>
<gene>
    <name evidence="1" type="ORF">S03H2_68810</name>
</gene>
<evidence type="ECO:0008006" key="2">
    <source>
        <dbReference type="Google" id="ProtNLM"/>
    </source>
</evidence>
<dbReference type="Gene3D" id="3.40.630.10">
    <property type="entry name" value="Zn peptidases"/>
    <property type="match status" value="1"/>
</dbReference>
<proteinExistence type="predicted"/>